<feature type="compositionally biased region" description="Basic and acidic residues" evidence="1">
    <location>
        <begin position="515"/>
        <end position="534"/>
    </location>
</feature>
<dbReference type="eggNOG" id="ENOG502TFQN">
    <property type="taxonomic scope" value="Eukaryota"/>
</dbReference>
<accession>Q18343</accession>
<reference evidence="2 3" key="1">
    <citation type="journal article" date="1998" name="Science">
        <title>Genome sequence of the nematode C. elegans: a platform for investigating biology.</title>
        <authorList>
            <consortium name="The C. elegans sequencing consortium"/>
            <person name="Sulson J.E."/>
            <person name="Waterston R."/>
        </authorList>
    </citation>
    <scope>NUCLEOTIDE SEQUENCE [LARGE SCALE GENOMIC DNA]</scope>
    <source>
        <strain evidence="2 3">Bristol N2</strain>
    </source>
</reference>
<dbReference type="PaxDb" id="6239-C31H1.8"/>
<dbReference type="Proteomes" id="UP000001940">
    <property type="component" value="Chromosome IV"/>
</dbReference>
<proteinExistence type="predicted"/>
<dbReference type="Bgee" id="WBGene00016291">
    <property type="expression patterns" value="Expressed in germ line (C elegans) and 3 other cell types or tissues"/>
</dbReference>
<dbReference type="InParanoid" id="Q18343"/>
<dbReference type="RefSeq" id="NP_500868.2">
    <property type="nucleotide sequence ID" value="NM_068467.6"/>
</dbReference>
<dbReference type="UCSC" id="C31H1.8">
    <property type="organism name" value="c. elegans"/>
</dbReference>
<dbReference type="IntAct" id="Q18343">
    <property type="interactions" value="2"/>
</dbReference>
<dbReference type="OrthoDB" id="5806466at2759"/>
<feature type="region of interest" description="Disordered" evidence="1">
    <location>
        <begin position="443"/>
        <end position="534"/>
    </location>
</feature>
<feature type="compositionally biased region" description="Polar residues" evidence="1">
    <location>
        <begin position="465"/>
        <end position="476"/>
    </location>
</feature>
<protein>
    <submittedName>
        <fullName evidence="2">OOcyte Partner of Spe-11 (Oops-1)</fullName>
    </submittedName>
</protein>
<dbReference type="OMA" id="GCECVEI"/>
<evidence type="ECO:0000313" key="3">
    <source>
        <dbReference type="Proteomes" id="UP000001940"/>
    </source>
</evidence>
<sequence length="534" mass="60803">MEKNEKNGVFSRVRSRWRSIFSKKANPVKLRDCNRLTFERILSDPNEQIGTIVAQATVEPITLPNGGGIALIQETTLYEEDYGLEDSSNFPIISETAQSLRRRMRRLSSGDLNVIRRMTEEIDFDLKFQNIIYDGNEITGETDADNGNDRACFKPGPDYPIDQQMLFLKQCIKKIDTRPPNMYYLTNGWSVDNFEALFKYMIRSGEDCSRDTLLRVEFRDCVVSLKSLYDFIEEYATFKGVKMHSDYVYAIVHSRNEKLERRLRGAIDSFMEIESKIRQARISYVSSFTINSPHTPNVSIIVKFCCLKPCNSDAKTKMRQISVQVDHVTGRSRMSLPDVRQHEGLVCECLGDFSLIRHRPTSVPVTKILDEHPPLIVDEEVRLKSSYQFNPVTGEPIPDDEQQQEQTEIEASIEDPLEINDFVEMFPLILVLLEKAGIQELEDGDAPEKSVSKYPKKRSIVDGASSETCEDTQSVGSSESSEPRSPEFTEYSESEDTAADSETSDSESSSEDEKENMKSSIKELELIKDAPEDL</sequence>
<dbReference type="CTD" id="177351"/>
<feature type="region of interest" description="Disordered" evidence="1">
    <location>
        <begin position="389"/>
        <end position="408"/>
    </location>
</feature>
<dbReference type="ExpressionAtlas" id="Q18343">
    <property type="expression patterns" value="baseline and differential"/>
</dbReference>
<dbReference type="WormBase" id="C31H1.8a">
    <property type="protein sequence ID" value="CE43675"/>
    <property type="gene ID" value="WBGene00016291"/>
    <property type="gene designation" value="oops-1"/>
</dbReference>
<feature type="compositionally biased region" description="Acidic residues" evidence="1">
    <location>
        <begin position="490"/>
        <end position="514"/>
    </location>
</feature>
<organism evidence="2 3">
    <name type="scientific">Caenorhabditis elegans</name>
    <dbReference type="NCBI Taxonomy" id="6239"/>
    <lineage>
        <taxon>Eukaryota</taxon>
        <taxon>Metazoa</taxon>
        <taxon>Ecdysozoa</taxon>
        <taxon>Nematoda</taxon>
        <taxon>Chromadorea</taxon>
        <taxon>Rhabditida</taxon>
        <taxon>Rhabditina</taxon>
        <taxon>Rhabditomorpha</taxon>
        <taxon>Rhabditoidea</taxon>
        <taxon>Rhabditidae</taxon>
        <taxon>Peloderinae</taxon>
        <taxon>Caenorhabditis</taxon>
    </lineage>
</organism>
<dbReference type="PeptideAtlas" id="Q18343"/>
<name>Q18343_CAEEL</name>
<gene>
    <name evidence="2 4" type="primary">oops-1</name>
    <name evidence="4" type="ORF">C31H1.8</name>
    <name evidence="2" type="ORF">CELE_C31H1.8</name>
</gene>
<dbReference type="FunCoup" id="Q18343">
    <property type="interactions" value="1302"/>
</dbReference>
<evidence type="ECO:0000256" key="1">
    <source>
        <dbReference type="SAM" id="MobiDB-lite"/>
    </source>
</evidence>
<evidence type="ECO:0000313" key="2">
    <source>
        <dbReference type="EMBL" id="CCD64154.1"/>
    </source>
</evidence>
<dbReference type="GeneID" id="177351"/>
<dbReference type="AGR" id="WB:WBGene00016291"/>
<keyword evidence="3" id="KW-1185">Reference proteome</keyword>
<evidence type="ECO:0000313" key="4">
    <source>
        <dbReference type="WormBase" id="C31H1.8a"/>
    </source>
</evidence>
<feature type="compositionally biased region" description="Acidic residues" evidence="1">
    <location>
        <begin position="397"/>
        <end position="408"/>
    </location>
</feature>
<dbReference type="STRING" id="6239.C31H1.8a.1"/>
<dbReference type="HOGENOM" id="CLU_034967_0_0_1"/>
<dbReference type="AlphaFoldDB" id="Q18343"/>
<dbReference type="EMBL" id="BX284604">
    <property type="protein sequence ID" value="CCD64154.1"/>
    <property type="molecule type" value="Genomic_DNA"/>
</dbReference>